<feature type="domain" description="Rhodanese" evidence="1">
    <location>
        <begin position="20"/>
        <end position="107"/>
    </location>
</feature>
<dbReference type="RefSeq" id="WP_013871733.1">
    <property type="nucleotide sequence ID" value="NC_015656.1"/>
</dbReference>
<dbReference type="HOGENOM" id="CLU_089574_13_0_11"/>
<accession>F8B1X5</accession>
<dbReference type="Proteomes" id="UP000001549">
    <property type="component" value="Chromosome"/>
</dbReference>
<dbReference type="Gene3D" id="3.40.250.10">
    <property type="entry name" value="Rhodanese-like domain"/>
    <property type="match status" value="1"/>
</dbReference>
<dbReference type="SMART" id="SM00450">
    <property type="entry name" value="RHOD"/>
    <property type="match status" value="1"/>
</dbReference>
<dbReference type="SUPFAM" id="SSF52821">
    <property type="entry name" value="Rhodanese/Cell cycle control phosphatase"/>
    <property type="match status" value="1"/>
</dbReference>
<dbReference type="EMBL" id="CP002801">
    <property type="protein sequence ID" value="AEH07737.1"/>
    <property type="molecule type" value="Genomic_DNA"/>
</dbReference>
<dbReference type="AlphaFoldDB" id="F8B1X5"/>
<dbReference type="PROSITE" id="PS50206">
    <property type="entry name" value="RHODANESE_3"/>
    <property type="match status" value="1"/>
</dbReference>
<dbReference type="CDD" id="cd00158">
    <property type="entry name" value="RHOD"/>
    <property type="match status" value="1"/>
</dbReference>
<dbReference type="PANTHER" id="PTHR43031">
    <property type="entry name" value="FAD-DEPENDENT OXIDOREDUCTASE"/>
    <property type="match status" value="1"/>
</dbReference>
<dbReference type="InterPro" id="IPR001763">
    <property type="entry name" value="Rhodanese-like_dom"/>
</dbReference>
<dbReference type="PANTHER" id="PTHR43031:SF1">
    <property type="entry name" value="PYRIDINE NUCLEOTIDE-DISULPHIDE OXIDOREDUCTASE"/>
    <property type="match status" value="1"/>
</dbReference>
<name>F8B1X5_9ACTN</name>
<dbReference type="InterPro" id="IPR036873">
    <property type="entry name" value="Rhodanese-like_dom_sf"/>
</dbReference>
<dbReference type="STRING" id="656024.FsymDg_0164"/>
<gene>
    <name evidence="2" type="ordered locus">FsymDg_0164</name>
</gene>
<evidence type="ECO:0000313" key="3">
    <source>
        <dbReference type="Proteomes" id="UP000001549"/>
    </source>
</evidence>
<sequence>MGSDQIPSVTVDQLLATVTPDVGPLLLDVREAEEWDAGHIAGAVHIPMGELLERIEEVPRDRDVVVICRSGQRSAAVTAYLHRGGWQARNLDGGMIAWDASGRPMVNNAPHPPAVI</sequence>
<evidence type="ECO:0000313" key="2">
    <source>
        <dbReference type="EMBL" id="AEH07737.1"/>
    </source>
</evidence>
<reference evidence="2 3" key="1">
    <citation type="submission" date="2011-05" db="EMBL/GenBank/DDBJ databases">
        <title>Complete sequence of chromosome of Frankia symbiont of Datisca glomerata.</title>
        <authorList>
            <consortium name="US DOE Joint Genome Institute"/>
            <person name="Lucas S."/>
            <person name="Han J."/>
            <person name="Lapidus A."/>
            <person name="Cheng J.-F."/>
            <person name="Goodwin L."/>
            <person name="Pitluck S."/>
            <person name="Peters L."/>
            <person name="Mikhailova N."/>
            <person name="Chertkov O."/>
            <person name="Teshima H."/>
            <person name="Han C."/>
            <person name="Tapia R."/>
            <person name="Land M."/>
            <person name="Hauser L."/>
            <person name="Kyrpides N."/>
            <person name="Ivanova N."/>
            <person name="Pagani I."/>
            <person name="Berry A."/>
            <person name="Pawlowski K."/>
            <person name="Persson T."/>
            <person name="Vanden Heuvel B."/>
            <person name="Benson D."/>
            <person name="Woyke T."/>
        </authorList>
    </citation>
    <scope>NUCLEOTIDE SEQUENCE [LARGE SCALE GENOMIC DNA]</scope>
    <source>
        <strain evidence="3">4085684</strain>
    </source>
</reference>
<dbReference type="eggNOG" id="COG0607">
    <property type="taxonomic scope" value="Bacteria"/>
</dbReference>
<dbReference type="InterPro" id="IPR050229">
    <property type="entry name" value="GlpE_sulfurtransferase"/>
</dbReference>
<evidence type="ECO:0000259" key="1">
    <source>
        <dbReference type="PROSITE" id="PS50206"/>
    </source>
</evidence>
<organism evidence="2 3">
    <name type="scientific">Candidatus Protofrankia datiscae</name>
    <dbReference type="NCBI Taxonomy" id="2716812"/>
    <lineage>
        <taxon>Bacteria</taxon>
        <taxon>Bacillati</taxon>
        <taxon>Actinomycetota</taxon>
        <taxon>Actinomycetes</taxon>
        <taxon>Frankiales</taxon>
        <taxon>Frankiaceae</taxon>
        <taxon>Protofrankia</taxon>
    </lineage>
</organism>
<keyword evidence="3" id="KW-1185">Reference proteome</keyword>
<dbReference type="Pfam" id="PF00581">
    <property type="entry name" value="Rhodanese"/>
    <property type="match status" value="1"/>
</dbReference>
<protein>
    <submittedName>
        <fullName evidence="2">Rhodanese-like protein</fullName>
    </submittedName>
</protein>
<dbReference type="KEGG" id="fsy:FsymDg_0164"/>
<proteinExistence type="predicted"/>